<dbReference type="InterPro" id="IPR029044">
    <property type="entry name" value="Nucleotide-diphossugar_trans"/>
</dbReference>
<keyword evidence="5" id="KW-0472">Membrane</keyword>
<keyword evidence="8" id="KW-1185">Reference proteome</keyword>
<dbReference type="PANTHER" id="PTHR43646:SF2">
    <property type="entry name" value="GLYCOSYLTRANSFERASE 2-LIKE DOMAIN-CONTAINING PROTEIN"/>
    <property type="match status" value="1"/>
</dbReference>
<dbReference type="PANTHER" id="PTHR43646">
    <property type="entry name" value="GLYCOSYLTRANSFERASE"/>
    <property type="match status" value="1"/>
</dbReference>
<dbReference type="InterPro" id="IPR001173">
    <property type="entry name" value="Glyco_trans_2-like"/>
</dbReference>
<dbReference type="OrthoDB" id="9777873at2"/>
<gene>
    <name evidence="7" type="ORF">SAMN02745121_08676</name>
</gene>
<comment type="subcellular location">
    <subcellularLocation>
        <location evidence="1">Cell membrane</location>
    </subcellularLocation>
</comment>
<keyword evidence="2" id="KW-1003">Cell membrane</keyword>
<dbReference type="EMBL" id="FOMX01000065">
    <property type="protein sequence ID" value="SFF40959.1"/>
    <property type="molecule type" value="Genomic_DNA"/>
</dbReference>
<evidence type="ECO:0000256" key="4">
    <source>
        <dbReference type="ARBA" id="ARBA00022679"/>
    </source>
</evidence>
<name>A0A1I2IF38_9BACT</name>
<organism evidence="7 8">
    <name type="scientific">Nannocystis exedens</name>
    <dbReference type="NCBI Taxonomy" id="54"/>
    <lineage>
        <taxon>Bacteria</taxon>
        <taxon>Pseudomonadati</taxon>
        <taxon>Myxococcota</taxon>
        <taxon>Polyangia</taxon>
        <taxon>Nannocystales</taxon>
        <taxon>Nannocystaceae</taxon>
        <taxon>Nannocystis</taxon>
    </lineage>
</organism>
<accession>A0A1I2IF38</accession>
<dbReference type="Gene3D" id="3.90.550.10">
    <property type="entry name" value="Spore Coat Polysaccharide Biosynthesis Protein SpsA, Chain A"/>
    <property type="match status" value="1"/>
</dbReference>
<dbReference type="AlphaFoldDB" id="A0A1I2IF38"/>
<dbReference type="Proteomes" id="UP000199400">
    <property type="component" value="Unassembled WGS sequence"/>
</dbReference>
<evidence type="ECO:0000313" key="8">
    <source>
        <dbReference type="Proteomes" id="UP000199400"/>
    </source>
</evidence>
<evidence type="ECO:0000256" key="2">
    <source>
        <dbReference type="ARBA" id="ARBA00022475"/>
    </source>
</evidence>
<dbReference type="STRING" id="54.SAMN02745121_08676"/>
<dbReference type="SUPFAM" id="SSF53448">
    <property type="entry name" value="Nucleotide-diphospho-sugar transferases"/>
    <property type="match status" value="1"/>
</dbReference>
<evidence type="ECO:0000256" key="3">
    <source>
        <dbReference type="ARBA" id="ARBA00022676"/>
    </source>
</evidence>
<evidence type="ECO:0000256" key="5">
    <source>
        <dbReference type="ARBA" id="ARBA00023136"/>
    </source>
</evidence>
<reference evidence="8" key="1">
    <citation type="submission" date="2016-10" db="EMBL/GenBank/DDBJ databases">
        <authorList>
            <person name="Varghese N."/>
            <person name="Submissions S."/>
        </authorList>
    </citation>
    <scope>NUCLEOTIDE SEQUENCE [LARGE SCALE GENOMIC DNA]</scope>
    <source>
        <strain evidence="8">ATCC 25963</strain>
    </source>
</reference>
<feature type="domain" description="Glycosyltransferase 2-like" evidence="6">
    <location>
        <begin position="8"/>
        <end position="131"/>
    </location>
</feature>
<dbReference type="GO" id="GO:0005886">
    <property type="term" value="C:plasma membrane"/>
    <property type="evidence" value="ECO:0007669"/>
    <property type="project" value="UniProtKB-SubCell"/>
</dbReference>
<dbReference type="GO" id="GO:0016757">
    <property type="term" value="F:glycosyltransferase activity"/>
    <property type="evidence" value="ECO:0007669"/>
    <property type="project" value="UniProtKB-KW"/>
</dbReference>
<evidence type="ECO:0000259" key="6">
    <source>
        <dbReference type="Pfam" id="PF00535"/>
    </source>
</evidence>
<sequence length="320" mass="35995">MSRVIPVTVAAKNEERALGPCLDALLASARHAAQRGFRCEIEVVLDDCTDGTEAVARARGVATRRSSGGKVEAQRAGLRSGPFQIFVDADVLVTPPTLAALARTMLARPELAVASPPRLPLPPVARGRLARALHVYNRERGFSSQRTWFNGKCFAIRGWDVPTRAELAPRIARLPRDRFYDYAAGMRVDDIYLSRRIVAERGPQALAEAAEGCVYFRAPETLRGMYRYYRRMRMELERCSALFPELDAAHRRFGARRPDRLAAAPLADRIAYREFQLALAVCRVGYRLERWYYRYLARRTCPAWPPVEETKCSLATVIPG</sequence>
<keyword evidence="4 7" id="KW-0808">Transferase</keyword>
<evidence type="ECO:0000256" key="1">
    <source>
        <dbReference type="ARBA" id="ARBA00004236"/>
    </source>
</evidence>
<keyword evidence="3" id="KW-0328">Glycosyltransferase</keyword>
<proteinExistence type="predicted"/>
<evidence type="ECO:0000313" key="7">
    <source>
        <dbReference type="EMBL" id="SFF40959.1"/>
    </source>
</evidence>
<protein>
    <submittedName>
        <fullName evidence="7">Glycosyl transferase family 2</fullName>
    </submittedName>
</protein>
<dbReference type="Pfam" id="PF00535">
    <property type="entry name" value="Glycos_transf_2"/>
    <property type="match status" value="1"/>
</dbReference>